<feature type="transmembrane region" description="Helical" evidence="1">
    <location>
        <begin position="215"/>
        <end position="233"/>
    </location>
</feature>
<feature type="transmembrane region" description="Helical" evidence="1">
    <location>
        <begin position="65"/>
        <end position="88"/>
    </location>
</feature>
<dbReference type="Proteomes" id="UP000179183">
    <property type="component" value="Unassembled WGS sequence"/>
</dbReference>
<evidence type="ECO:0000256" key="1">
    <source>
        <dbReference type="SAM" id="Phobius"/>
    </source>
</evidence>
<name>A0A1G2HX03_9BACT</name>
<feature type="transmembrane region" description="Helical" evidence="1">
    <location>
        <begin position="128"/>
        <end position="147"/>
    </location>
</feature>
<sequence length="416" mass="44291">MKLNKMLWIFALVLLVAIPSAFAAPAIFRNMWFMLAVNTLIVWFILFALQSMIVPEKFEKEKTVLFIITLVLSLMISWFSVGGGGYIWEVGKLAGFFSFKLIVNTIIISLVVYFGLGLLGVKPGTKEGQIGIALLAIGVGLLIAFSIEGNKWLWDTDNFQWTKDYLLGEEDKAKNIGGILRPEGNAYRLWVFLTSTLVFVWFFINFAMPQGDKKLSWAIAILLGAILARQGTAIDNIMGLGEAFAILIIGKQIATGGGITGAAGWLMTIFLVEFIFCTVFKTSKLIQLFITFFNNVSNIDVGWGSNPLEWIVSLFGKILFFVVKFILKIFSAFAGILQELCKIGGGHIGGPSLGGGGASAGGGGIGGIGGIGGGGGGGGAGGGATGGGAPHSLLAAIGAALVAAWMFLKKKGWIPW</sequence>
<feature type="transmembrane region" description="Helical" evidence="1">
    <location>
        <begin position="253"/>
        <end position="280"/>
    </location>
</feature>
<protein>
    <submittedName>
        <fullName evidence="2">Uncharacterized protein</fullName>
    </submittedName>
</protein>
<organism evidence="2 3">
    <name type="scientific">Candidatus Staskawiczbacteria bacterium RIFCSPHIGHO2_02_FULL_33_16</name>
    <dbReference type="NCBI Taxonomy" id="1802204"/>
    <lineage>
        <taxon>Bacteria</taxon>
        <taxon>Candidatus Staskawicziibacteriota</taxon>
    </lineage>
</organism>
<gene>
    <name evidence="2" type="ORF">A3D34_01490</name>
</gene>
<accession>A0A1G2HX03</accession>
<feature type="transmembrane region" description="Helical" evidence="1">
    <location>
        <begin position="318"/>
        <end position="337"/>
    </location>
</feature>
<keyword evidence="1" id="KW-1133">Transmembrane helix</keyword>
<evidence type="ECO:0000313" key="3">
    <source>
        <dbReference type="Proteomes" id="UP000179183"/>
    </source>
</evidence>
<feature type="transmembrane region" description="Helical" evidence="1">
    <location>
        <begin position="389"/>
        <end position="408"/>
    </location>
</feature>
<keyword evidence="1" id="KW-0812">Transmembrane</keyword>
<proteinExistence type="predicted"/>
<dbReference type="EMBL" id="MHOQ01000013">
    <property type="protein sequence ID" value="OGZ67064.1"/>
    <property type="molecule type" value="Genomic_DNA"/>
</dbReference>
<reference evidence="2 3" key="1">
    <citation type="journal article" date="2016" name="Nat. Commun.">
        <title>Thousands of microbial genomes shed light on interconnected biogeochemical processes in an aquifer system.</title>
        <authorList>
            <person name="Anantharaman K."/>
            <person name="Brown C.T."/>
            <person name="Hug L.A."/>
            <person name="Sharon I."/>
            <person name="Castelle C.J."/>
            <person name="Probst A.J."/>
            <person name="Thomas B.C."/>
            <person name="Singh A."/>
            <person name="Wilkins M.J."/>
            <person name="Karaoz U."/>
            <person name="Brodie E.L."/>
            <person name="Williams K.H."/>
            <person name="Hubbard S.S."/>
            <person name="Banfield J.F."/>
        </authorList>
    </citation>
    <scope>NUCLEOTIDE SEQUENCE [LARGE SCALE GENOMIC DNA]</scope>
</reference>
<evidence type="ECO:0000313" key="2">
    <source>
        <dbReference type="EMBL" id="OGZ67064.1"/>
    </source>
</evidence>
<comment type="caution">
    <text evidence="2">The sequence shown here is derived from an EMBL/GenBank/DDBJ whole genome shotgun (WGS) entry which is preliminary data.</text>
</comment>
<feature type="transmembrane region" description="Helical" evidence="1">
    <location>
        <begin position="33"/>
        <end position="53"/>
    </location>
</feature>
<feature type="transmembrane region" description="Helical" evidence="1">
    <location>
        <begin position="94"/>
        <end position="116"/>
    </location>
</feature>
<feature type="transmembrane region" description="Helical" evidence="1">
    <location>
        <begin position="189"/>
        <end position="208"/>
    </location>
</feature>
<dbReference type="AlphaFoldDB" id="A0A1G2HX03"/>
<keyword evidence="1" id="KW-0472">Membrane</keyword>